<dbReference type="eggNOG" id="COG3593">
    <property type="taxonomic scope" value="Bacteria"/>
</dbReference>
<accession>I3E5L4</accession>
<dbReference type="InterPro" id="IPR041685">
    <property type="entry name" value="AAA_GajA/Old/RecF-like"/>
</dbReference>
<dbReference type="PANTHER" id="PTHR43581:SF4">
    <property type="entry name" value="ATP_GTP PHOSPHATASE"/>
    <property type="match status" value="1"/>
</dbReference>
<feature type="domain" description="Endonuclease GajA/Old nuclease/RecF-like AAA" evidence="1">
    <location>
        <begin position="1"/>
        <end position="384"/>
    </location>
</feature>
<dbReference type="AlphaFoldDB" id="I3E5L4"/>
<reference evidence="3 4" key="1">
    <citation type="journal article" date="2012" name="Appl. Environ. Microbiol.">
        <title>Genome Sequence of Thermotolerant Bacillus methanolicus: Features and Regulation Related to Methylotrophy and Production of L-Lysine and L-Glutamate from Methanol.</title>
        <authorList>
            <person name="Heggeset T.M."/>
            <person name="Krog A."/>
            <person name="Balzer S."/>
            <person name="Wentzel A."/>
            <person name="Ellingsen T.E."/>
            <person name="Brautaset T."/>
        </authorList>
    </citation>
    <scope>NUCLEOTIDE SEQUENCE [LARGE SCALE GENOMIC DNA]</scope>
    <source>
        <strain evidence="3 4">PB1</strain>
    </source>
</reference>
<name>I3E5L4_BACMT</name>
<sequence length="710" mass="82673">MYISELYIKNFRSIKDIHLKFNNGKNILIGKNNAGKSNIIKALDLLMGEKLPTKNSIETKDFYASEETVRGIKQTIHETELFIAVKLTGSVIEKENIKKVKYIKQERFGIDYWAKYEDGKVIINDKIKTDLIDFETRNLDTFESENLGYWINDKDEVIFYIYAQRENVESEEIRLIHGMLVKDKIDEKYFRCFSISKNLREAFVTSSILPAFREPANQLKANNWTWYGKLLKSLWDSKSEGINEEIKTQSDLIRKSIDKVFEDATEDLKEKLHELINYSYISFRMLPNANDDAYKNISIYVNDGYESKLSEKGSGIQSALIIGLFSYYCSTFHKTNSVLAVEEPELFLHPHARRMLSNKLDEFVSLNDNFNNQVIIATHSQEFIRNTEIENIIVVRKPKNSNKTKTYSLSKDEKTIQDIQKIKQLLWSKNSELFFADKVILVEGGEEYIIPSIADFTFDQHGILDKQNVSVIKVGGKTQFGIYLTLLKDLGIDYFVIADFDYLENGLEQIGNFIDGFDHNALGQIRTEMMKYKDDYKKSKEIRKKILDPNQKDAKTLCYILDDMCSKQEFNDDLLSLWEFLRPKVIKKVSYKDFESDLYFRKKLDEYLDNLLKNNVMILKSGELEDYYKELAIEVTKGVTGKELKVLKLLEIVDKGDYKINELLNIDDYQKAILQVLSIGKTSKPKNNKISKSEHIELELTVRQEDEIRI</sequence>
<evidence type="ECO:0000259" key="2">
    <source>
        <dbReference type="Pfam" id="PF20469"/>
    </source>
</evidence>
<organism evidence="3 4">
    <name type="scientific">Bacillus methanolicus PB1</name>
    <dbReference type="NCBI Taxonomy" id="997296"/>
    <lineage>
        <taxon>Bacteria</taxon>
        <taxon>Bacillati</taxon>
        <taxon>Bacillota</taxon>
        <taxon>Bacilli</taxon>
        <taxon>Bacillales</taxon>
        <taxon>Bacillaceae</taxon>
        <taxon>Bacillus</taxon>
    </lineage>
</organism>
<dbReference type="Gene3D" id="3.40.50.300">
    <property type="entry name" value="P-loop containing nucleotide triphosphate hydrolases"/>
    <property type="match status" value="1"/>
</dbReference>
<evidence type="ECO:0000313" key="3">
    <source>
        <dbReference type="EMBL" id="EIJ81785.1"/>
    </source>
</evidence>
<proteinExistence type="predicted"/>
<dbReference type="CDD" id="cd01026">
    <property type="entry name" value="TOPRIM_OLD"/>
    <property type="match status" value="1"/>
</dbReference>
<dbReference type="SUPFAM" id="SSF52540">
    <property type="entry name" value="P-loop containing nucleoside triphosphate hydrolases"/>
    <property type="match status" value="1"/>
</dbReference>
<dbReference type="eggNOG" id="COG1195">
    <property type="taxonomic scope" value="Bacteria"/>
</dbReference>
<dbReference type="InterPro" id="IPR034139">
    <property type="entry name" value="TOPRIM_OLD"/>
</dbReference>
<evidence type="ECO:0000313" key="4">
    <source>
        <dbReference type="Proteomes" id="UP000010523"/>
    </source>
</evidence>
<dbReference type="Pfam" id="PF20469">
    <property type="entry name" value="OLD-like_TOPRIM"/>
    <property type="match status" value="1"/>
</dbReference>
<protein>
    <submittedName>
        <fullName evidence="3">SMC protein-like protein</fullName>
    </submittedName>
</protein>
<dbReference type="EMBL" id="AFEU01000001">
    <property type="protein sequence ID" value="EIJ81785.1"/>
    <property type="molecule type" value="Genomic_DNA"/>
</dbReference>
<dbReference type="InterPro" id="IPR027417">
    <property type="entry name" value="P-loop_NTPase"/>
</dbReference>
<dbReference type="RefSeq" id="WP_003350534.1">
    <property type="nucleotide sequence ID" value="NZ_AFEU01000001.1"/>
</dbReference>
<comment type="caution">
    <text evidence="3">The sequence shown here is derived from an EMBL/GenBank/DDBJ whole genome shotgun (WGS) entry which is preliminary data.</text>
</comment>
<gene>
    <name evidence="3" type="ORF">PB1_02560</name>
</gene>
<dbReference type="PATRIC" id="fig|997296.3.peg.571"/>
<dbReference type="Proteomes" id="UP000010523">
    <property type="component" value="Unassembled WGS sequence"/>
</dbReference>
<dbReference type="InterPro" id="IPR051396">
    <property type="entry name" value="Bact_Antivir_Def_Nuclease"/>
</dbReference>
<dbReference type="PANTHER" id="PTHR43581">
    <property type="entry name" value="ATP/GTP PHOSPHATASE"/>
    <property type="match status" value="1"/>
</dbReference>
<evidence type="ECO:0000259" key="1">
    <source>
        <dbReference type="Pfam" id="PF13175"/>
    </source>
</evidence>
<feature type="domain" description="OLD protein-like TOPRIM" evidence="2">
    <location>
        <begin position="434"/>
        <end position="501"/>
    </location>
</feature>
<keyword evidence="4" id="KW-1185">Reference proteome</keyword>
<dbReference type="STRING" id="997296.PB1_02560"/>
<dbReference type="Pfam" id="PF13175">
    <property type="entry name" value="AAA_15"/>
    <property type="match status" value="1"/>
</dbReference>
<dbReference type="OrthoDB" id="9801813at2"/>